<dbReference type="PANTHER" id="PTHR11941">
    <property type="entry name" value="ENOYL-COA HYDRATASE-RELATED"/>
    <property type="match status" value="1"/>
</dbReference>
<accession>A0ABP4J4J0</accession>
<evidence type="ECO:0000256" key="2">
    <source>
        <dbReference type="ARBA" id="ARBA00023239"/>
    </source>
</evidence>
<dbReference type="InterPro" id="IPR001753">
    <property type="entry name" value="Enoyl-CoA_hydra/iso"/>
</dbReference>
<dbReference type="Proteomes" id="UP001501414">
    <property type="component" value="Unassembled WGS sequence"/>
</dbReference>
<comment type="caution">
    <text evidence="5">The sequence shown here is derived from an EMBL/GenBank/DDBJ whole genome shotgun (WGS) entry which is preliminary data.</text>
</comment>
<name>A0ABP4J4J0_9PSEU</name>
<dbReference type="EMBL" id="BAAAJK010000063">
    <property type="protein sequence ID" value="GAA1403725.1"/>
    <property type="molecule type" value="Genomic_DNA"/>
</dbReference>
<dbReference type="Gene3D" id="1.10.12.10">
    <property type="entry name" value="Lyase 2-enoyl-coa Hydratase, Chain A, domain 2"/>
    <property type="match status" value="1"/>
</dbReference>
<evidence type="ECO:0000256" key="3">
    <source>
        <dbReference type="ARBA" id="ARBA00023709"/>
    </source>
</evidence>
<organism evidence="5 6">
    <name type="scientific">Pseudonocardia kongjuensis</name>
    <dbReference type="NCBI Taxonomy" id="102227"/>
    <lineage>
        <taxon>Bacteria</taxon>
        <taxon>Bacillati</taxon>
        <taxon>Actinomycetota</taxon>
        <taxon>Actinomycetes</taxon>
        <taxon>Pseudonocardiales</taxon>
        <taxon>Pseudonocardiaceae</taxon>
        <taxon>Pseudonocardia</taxon>
    </lineage>
</organism>
<keyword evidence="6" id="KW-1185">Reference proteome</keyword>
<keyword evidence="2" id="KW-0456">Lyase</keyword>
<dbReference type="PANTHER" id="PTHR11941:SF54">
    <property type="entry name" value="ENOYL-COA HYDRATASE, MITOCHONDRIAL"/>
    <property type="match status" value="1"/>
</dbReference>
<dbReference type="InterPro" id="IPR029045">
    <property type="entry name" value="ClpP/crotonase-like_dom_sf"/>
</dbReference>
<dbReference type="CDD" id="cd06558">
    <property type="entry name" value="crotonase-like"/>
    <property type="match status" value="1"/>
</dbReference>
<dbReference type="InterPro" id="IPR014748">
    <property type="entry name" value="Enoyl-CoA_hydra_C"/>
</dbReference>
<proteinExistence type="inferred from homology"/>
<dbReference type="Gene3D" id="3.90.226.10">
    <property type="entry name" value="2-enoyl-CoA Hydratase, Chain A, domain 1"/>
    <property type="match status" value="1"/>
</dbReference>
<gene>
    <name evidence="5" type="ORF">GCM10009613_65250</name>
</gene>
<sequence length="260" mass="28080">MALTGGDVVLERGHDGRVAYLTLSHGTYTVVTMEMRRLVAERFAEIDRDPQIKVVVVRSDGQHFTSGGDIAGFMEVDPIDLTDLGHDVTAPARSAKPVIAAIDGYCFGVGLEMALACDIRLGTGRTQLALPEMNLGMIPGSGGTQRLARLIGLSRAKFHIMTATRIQARQALDWGILSAELYDDRDALHAAADELALRMAGFSPAALRTAKEVLDRGVDGPLYTGIELERKAYSMLRATDDFAEGVKAFGEKRAAEFTGR</sequence>
<dbReference type="RefSeq" id="WP_344030534.1">
    <property type="nucleotide sequence ID" value="NZ_BAAAJK010000063.1"/>
</dbReference>
<evidence type="ECO:0000256" key="4">
    <source>
        <dbReference type="ARBA" id="ARBA00023717"/>
    </source>
</evidence>
<evidence type="ECO:0000313" key="5">
    <source>
        <dbReference type="EMBL" id="GAA1403725.1"/>
    </source>
</evidence>
<evidence type="ECO:0000256" key="1">
    <source>
        <dbReference type="ARBA" id="ARBA00005254"/>
    </source>
</evidence>
<protein>
    <submittedName>
        <fullName evidence="5">Enoyl-CoA hydratase-related protein</fullName>
    </submittedName>
</protein>
<dbReference type="Pfam" id="PF00378">
    <property type="entry name" value="ECH_1"/>
    <property type="match status" value="1"/>
</dbReference>
<evidence type="ECO:0000313" key="6">
    <source>
        <dbReference type="Proteomes" id="UP001501414"/>
    </source>
</evidence>
<comment type="similarity">
    <text evidence="1">Belongs to the enoyl-CoA hydratase/isomerase family.</text>
</comment>
<dbReference type="SUPFAM" id="SSF52096">
    <property type="entry name" value="ClpP/crotonase"/>
    <property type="match status" value="1"/>
</dbReference>
<comment type="catalytic activity">
    <reaction evidence="3">
        <text>a (3S)-3-hydroxyacyl-CoA = a (2E)-enoyl-CoA + H2O</text>
        <dbReference type="Rhea" id="RHEA:16105"/>
        <dbReference type="ChEBI" id="CHEBI:15377"/>
        <dbReference type="ChEBI" id="CHEBI:57318"/>
        <dbReference type="ChEBI" id="CHEBI:58856"/>
        <dbReference type="EC" id="4.2.1.17"/>
    </reaction>
</comment>
<reference evidence="6" key="1">
    <citation type="journal article" date="2019" name="Int. J. Syst. Evol. Microbiol.">
        <title>The Global Catalogue of Microorganisms (GCM) 10K type strain sequencing project: providing services to taxonomists for standard genome sequencing and annotation.</title>
        <authorList>
            <consortium name="The Broad Institute Genomics Platform"/>
            <consortium name="The Broad Institute Genome Sequencing Center for Infectious Disease"/>
            <person name="Wu L."/>
            <person name="Ma J."/>
        </authorList>
    </citation>
    <scope>NUCLEOTIDE SEQUENCE [LARGE SCALE GENOMIC DNA]</scope>
    <source>
        <strain evidence="6">JCM 11896</strain>
    </source>
</reference>
<comment type="catalytic activity">
    <reaction evidence="4">
        <text>a 4-saturated-(3S)-3-hydroxyacyl-CoA = a (3E)-enoyl-CoA + H2O</text>
        <dbReference type="Rhea" id="RHEA:20724"/>
        <dbReference type="ChEBI" id="CHEBI:15377"/>
        <dbReference type="ChEBI" id="CHEBI:58521"/>
        <dbReference type="ChEBI" id="CHEBI:137480"/>
        <dbReference type="EC" id="4.2.1.17"/>
    </reaction>
</comment>